<dbReference type="HAMAP" id="MF_01940">
    <property type="entry name" value="RNA_CPDase"/>
    <property type="match status" value="1"/>
</dbReference>
<accession>A0A1U9JSI0</accession>
<dbReference type="InterPro" id="IPR004175">
    <property type="entry name" value="RNA_CPDase"/>
</dbReference>
<feature type="short sequence motif" description="HXTX 1" evidence="2">
    <location>
        <begin position="37"/>
        <end position="40"/>
    </location>
</feature>
<sequence>MPRLFAALQIPHDAALSLSLLRSGLPAARWVEVEDYHITLRFFGDVDNRVADAIVEALDSVTGAPFSLQLKGVDVFTPKKPRALYAGVAGSLALIGLQERIERASRKAGVKAETRKFIPHVTLARLNTQVLLDDLIKYLTTRGNFESKVFNVARFVLMSSKDSVGGGPYKIEEVWPLNEKRL</sequence>
<dbReference type="NCBIfam" id="TIGR02258">
    <property type="entry name" value="2_5_ligase"/>
    <property type="match status" value="1"/>
</dbReference>
<organism evidence="3 4">
    <name type="scientific">Candidatus Tokpelaia hoelldobleri</name>
    <dbReference type="NCBI Taxonomy" id="1902579"/>
    <lineage>
        <taxon>Bacteria</taxon>
        <taxon>Pseudomonadati</taxon>
        <taxon>Pseudomonadota</taxon>
        <taxon>Alphaproteobacteria</taxon>
        <taxon>Hyphomicrobiales</taxon>
        <taxon>Candidatus Tokpelaia</taxon>
    </lineage>
</organism>
<dbReference type="Proteomes" id="UP000188912">
    <property type="component" value="Chromosome"/>
</dbReference>
<feature type="active site" description="Proton donor" evidence="2">
    <location>
        <position position="37"/>
    </location>
</feature>
<dbReference type="SUPFAM" id="SSF55144">
    <property type="entry name" value="LigT-like"/>
    <property type="match status" value="1"/>
</dbReference>
<evidence type="ECO:0000313" key="4">
    <source>
        <dbReference type="Proteomes" id="UP000188912"/>
    </source>
</evidence>
<name>A0A1U9JSI0_9HYPH</name>
<dbReference type="Pfam" id="PF13563">
    <property type="entry name" value="2_5_RNA_ligase2"/>
    <property type="match status" value="1"/>
</dbReference>
<evidence type="ECO:0000313" key="3">
    <source>
        <dbReference type="EMBL" id="AQS40821.1"/>
    </source>
</evidence>
<dbReference type="EC" id="3.1.4.58" evidence="2"/>
<dbReference type="GO" id="GO:0008664">
    <property type="term" value="F:RNA 2',3'-cyclic 3'-phosphodiesterase activity"/>
    <property type="evidence" value="ECO:0007669"/>
    <property type="project" value="UniProtKB-EC"/>
</dbReference>
<comment type="function">
    <text evidence="2">Hydrolyzes RNA 2',3'-cyclic phosphodiester to an RNA 2'-phosphomonoester.</text>
</comment>
<evidence type="ECO:0000256" key="2">
    <source>
        <dbReference type="HAMAP-Rule" id="MF_01940"/>
    </source>
</evidence>
<reference evidence="3 4" key="2">
    <citation type="journal article" date="2016" name="Sci. Rep.">
        <title>The genome of Rhizobiales bacteria in predatory ants reveals urease gene functions but no genes for nitrogen fixation.</title>
        <authorList>
            <person name="Neuvonen M.M."/>
            <person name="Tamarit D."/>
            <person name="Naslund K."/>
            <person name="Liebig J."/>
            <person name="Feldhaar H."/>
            <person name="Moran N.A."/>
            <person name="Guy L."/>
            <person name="Andersson S.G."/>
        </authorList>
    </citation>
    <scope>NUCLEOTIDE SEQUENCE [LARGE SCALE GENOMIC DNA]</scope>
    <source>
        <strain evidence="3 4">Hsal</strain>
    </source>
</reference>
<keyword evidence="4" id="KW-1185">Reference proteome</keyword>
<dbReference type="PANTHER" id="PTHR35561:SF1">
    <property type="entry name" value="RNA 2',3'-CYCLIC PHOSPHODIESTERASE"/>
    <property type="match status" value="1"/>
</dbReference>
<dbReference type="InterPro" id="IPR009097">
    <property type="entry name" value="Cyclic_Pdiesterase"/>
</dbReference>
<gene>
    <name evidence="3" type="primary">ligT</name>
    <name evidence="3" type="ORF">BHV28_00950</name>
</gene>
<dbReference type="GO" id="GO:0004113">
    <property type="term" value="F:2',3'-cyclic-nucleotide 3'-phosphodiesterase activity"/>
    <property type="evidence" value="ECO:0007669"/>
    <property type="project" value="InterPro"/>
</dbReference>
<comment type="similarity">
    <text evidence="2">Belongs to the 2H phosphoesterase superfamily. ThpR family.</text>
</comment>
<comment type="catalytic activity">
    <reaction evidence="2">
        <text>a 3'-end 2',3'-cyclophospho-ribonucleotide-RNA + H2O = a 3'-end 2'-phospho-ribonucleotide-RNA + H(+)</text>
        <dbReference type="Rhea" id="RHEA:11828"/>
        <dbReference type="Rhea" id="RHEA-COMP:10464"/>
        <dbReference type="Rhea" id="RHEA-COMP:17353"/>
        <dbReference type="ChEBI" id="CHEBI:15377"/>
        <dbReference type="ChEBI" id="CHEBI:15378"/>
        <dbReference type="ChEBI" id="CHEBI:83064"/>
        <dbReference type="ChEBI" id="CHEBI:173113"/>
        <dbReference type="EC" id="3.1.4.58"/>
    </reaction>
</comment>
<protein>
    <recommendedName>
        <fullName evidence="2">RNA 2',3'-cyclic phosphodiesterase</fullName>
        <shortName evidence="2">RNA 2',3'-CPDase</shortName>
        <ecNumber evidence="2">3.1.4.58</ecNumber>
    </recommendedName>
</protein>
<proteinExistence type="inferred from homology"/>
<evidence type="ECO:0000256" key="1">
    <source>
        <dbReference type="ARBA" id="ARBA00022801"/>
    </source>
</evidence>
<keyword evidence="1 2" id="KW-0378">Hydrolase</keyword>
<keyword evidence="3" id="KW-0436">Ligase</keyword>
<dbReference type="KEGG" id="thd:BHV28_00950"/>
<dbReference type="PANTHER" id="PTHR35561">
    <property type="entry name" value="RNA 2',3'-CYCLIC PHOSPHODIESTERASE"/>
    <property type="match status" value="1"/>
</dbReference>
<dbReference type="GO" id="GO:0016874">
    <property type="term" value="F:ligase activity"/>
    <property type="evidence" value="ECO:0007669"/>
    <property type="project" value="UniProtKB-KW"/>
</dbReference>
<dbReference type="STRING" id="1902579.BHV28_00950"/>
<feature type="active site" description="Proton acceptor" evidence="2">
    <location>
        <position position="120"/>
    </location>
</feature>
<feature type="short sequence motif" description="HXTX 2" evidence="2">
    <location>
        <begin position="120"/>
        <end position="123"/>
    </location>
</feature>
<reference evidence="3 4" key="1">
    <citation type="journal article" date="2010" name="Science">
        <title>Genomic comparison of the ants Camponotus floridanus and Harpegnathos saltator.</title>
        <authorList>
            <person name="Bonasio R."/>
            <person name="Zhang G."/>
            <person name="Ye C."/>
            <person name="Mutti N.S."/>
            <person name="Fang X."/>
            <person name="Qin N."/>
            <person name="Donahue G."/>
            <person name="Yang P."/>
            <person name="Li Q."/>
            <person name="Li C."/>
            <person name="Zhang P."/>
            <person name="Huang Z."/>
            <person name="Berger S.L."/>
            <person name="Reinberg D."/>
            <person name="Wang J."/>
            <person name="Liebig J."/>
        </authorList>
    </citation>
    <scope>NUCLEOTIDE SEQUENCE [LARGE SCALE GENOMIC DNA]</scope>
    <source>
        <strain evidence="3 4">Hsal</strain>
    </source>
</reference>
<dbReference type="EMBL" id="CP017315">
    <property type="protein sequence ID" value="AQS40821.1"/>
    <property type="molecule type" value="Genomic_DNA"/>
</dbReference>
<dbReference type="Gene3D" id="3.90.1140.10">
    <property type="entry name" value="Cyclic phosphodiesterase"/>
    <property type="match status" value="1"/>
</dbReference>
<dbReference type="AlphaFoldDB" id="A0A1U9JSI0"/>